<proteinExistence type="predicted"/>
<dbReference type="RefSeq" id="XP_022926958.1">
    <property type="nucleotide sequence ID" value="XM_023071190.1"/>
</dbReference>
<dbReference type="GeneID" id="111433915"/>
<evidence type="ECO:0000313" key="1">
    <source>
        <dbReference type="Proteomes" id="UP000504609"/>
    </source>
</evidence>
<keyword evidence="1" id="KW-1185">Reference proteome</keyword>
<dbReference type="AlphaFoldDB" id="A0A6J1EJN4"/>
<name>A0A6J1EJN4_CUCMO</name>
<dbReference type="KEGG" id="cmos:111433915"/>
<dbReference type="Proteomes" id="UP000504609">
    <property type="component" value="Unplaced"/>
</dbReference>
<sequence length="175" mass="19964">MEKQRRRRFYTDVVLKRAGLYKCETETDHVIPFSSTNLSLCRIALFLHSFSSILLDFRVRAVDNKPLLAASSSECSSDHPLRDDSPNAELVKQRIKEEITNRETASRRMLEAEIRRELIIEQELSILRATGRTEGLAFDEHFAMRMLDLRLNHIVDQSSSRGLLAVPGSCSSLNS</sequence>
<gene>
    <name evidence="2" type="primary">LOC111433915</name>
</gene>
<organism evidence="1 2">
    <name type="scientific">Cucurbita moschata</name>
    <name type="common">Winter crookneck squash</name>
    <name type="synonym">Cucurbita pepo var. moschata</name>
    <dbReference type="NCBI Taxonomy" id="3662"/>
    <lineage>
        <taxon>Eukaryota</taxon>
        <taxon>Viridiplantae</taxon>
        <taxon>Streptophyta</taxon>
        <taxon>Embryophyta</taxon>
        <taxon>Tracheophyta</taxon>
        <taxon>Spermatophyta</taxon>
        <taxon>Magnoliopsida</taxon>
        <taxon>eudicotyledons</taxon>
        <taxon>Gunneridae</taxon>
        <taxon>Pentapetalae</taxon>
        <taxon>rosids</taxon>
        <taxon>fabids</taxon>
        <taxon>Cucurbitales</taxon>
        <taxon>Cucurbitaceae</taxon>
        <taxon>Cucurbiteae</taxon>
        <taxon>Cucurbita</taxon>
    </lineage>
</organism>
<accession>A0A6J1EJN4</accession>
<evidence type="ECO:0000313" key="2">
    <source>
        <dbReference type="RefSeq" id="XP_022926958.1"/>
    </source>
</evidence>
<reference evidence="2" key="1">
    <citation type="submission" date="2025-08" db="UniProtKB">
        <authorList>
            <consortium name="RefSeq"/>
        </authorList>
    </citation>
    <scope>IDENTIFICATION</scope>
    <source>
        <tissue evidence="2">Young leaves</tissue>
    </source>
</reference>
<protein>
    <submittedName>
        <fullName evidence="2">Uncharacterized protein LOC111433915</fullName>
    </submittedName>
</protein>